<evidence type="ECO:0000256" key="1">
    <source>
        <dbReference type="ARBA" id="ARBA00005011"/>
    </source>
</evidence>
<dbReference type="RefSeq" id="WP_072760663.1">
    <property type="nucleotide sequence ID" value="NZ_FRDJ01000012.1"/>
</dbReference>
<evidence type="ECO:0000256" key="5">
    <source>
        <dbReference type="ARBA" id="ARBA00022605"/>
    </source>
</evidence>
<dbReference type="InterPro" id="IPR015422">
    <property type="entry name" value="PyrdxlP-dep_Trfase_small"/>
</dbReference>
<keyword evidence="4" id="KW-0032">Aminotransferase</keyword>
<dbReference type="GO" id="GO:0000105">
    <property type="term" value="P:L-histidine biosynthetic process"/>
    <property type="evidence" value="ECO:0007669"/>
    <property type="project" value="UniProtKB-KW"/>
</dbReference>
<dbReference type="GO" id="GO:0004400">
    <property type="term" value="F:histidinol-phosphate transaminase activity"/>
    <property type="evidence" value="ECO:0007669"/>
    <property type="project" value="UniProtKB-EC"/>
</dbReference>
<dbReference type="Proteomes" id="UP000184207">
    <property type="component" value="Unassembled WGS sequence"/>
</dbReference>
<accession>A0A1M7TAQ5</accession>
<dbReference type="STRING" id="1121883.SAMN02745226_01786"/>
<feature type="domain" description="Aminotransferase class I/classII large" evidence="10">
    <location>
        <begin position="64"/>
        <end position="335"/>
    </location>
</feature>
<dbReference type="EC" id="2.6.1.9" evidence="3"/>
<evidence type="ECO:0000313" key="11">
    <source>
        <dbReference type="EMBL" id="SHN67809.1"/>
    </source>
</evidence>
<evidence type="ECO:0000256" key="8">
    <source>
        <dbReference type="ARBA" id="ARBA00023102"/>
    </source>
</evidence>
<dbReference type="InterPro" id="IPR050106">
    <property type="entry name" value="HistidinolP_aminotransfase"/>
</dbReference>
<dbReference type="InterPro" id="IPR015421">
    <property type="entry name" value="PyrdxlP-dep_Trfase_major"/>
</dbReference>
<dbReference type="AlphaFoldDB" id="A0A1M7TAQ5"/>
<dbReference type="Gene3D" id="3.90.1150.10">
    <property type="entry name" value="Aspartate Aminotransferase, domain 1"/>
    <property type="match status" value="1"/>
</dbReference>
<dbReference type="SUPFAM" id="SSF53383">
    <property type="entry name" value="PLP-dependent transferases"/>
    <property type="match status" value="1"/>
</dbReference>
<dbReference type="CDD" id="cd00609">
    <property type="entry name" value="AAT_like"/>
    <property type="match status" value="1"/>
</dbReference>
<evidence type="ECO:0000256" key="3">
    <source>
        <dbReference type="ARBA" id="ARBA00012748"/>
    </source>
</evidence>
<comment type="catalytic activity">
    <reaction evidence="9">
        <text>L-histidinol phosphate + 2-oxoglutarate = 3-(imidazol-4-yl)-2-oxopropyl phosphate + L-glutamate</text>
        <dbReference type="Rhea" id="RHEA:23744"/>
        <dbReference type="ChEBI" id="CHEBI:16810"/>
        <dbReference type="ChEBI" id="CHEBI:29985"/>
        <dbReference type="ChEBI" id="CHEBI:57766"/>
        <dbReference type="ChEBI" id="CHEBI:57980"/>
        <dbReference type="EC" id="2.6.1.9"/>
    </reaction>
</comment>
<dbReference type="GO" id="GO:0030170">
    <property type="term" value="F:pyridoxal phosphate binding"/>
    <property type="evidence" value="ECO:0007669"/>
    <property type="project" value="InterPro"/>
</dbReference>
<keyword evidence="12" id="KW-1185">Reference proteome</keyword>
<comment type="similarity">
    <text evidence="2">Belongs to the class-II pyridoxal-phosphate-dependent aminotransferase family. Histidinol-phosphate aminotransferase subfamily.</text>
</comment>
<keyword evidence="6" id="KW-0808">Transferase</keyword>
<evidence type="ECO:0000256" key="9">
    <source>
        <dbReference type="ARBA" id="ARBA00047481"/>
    </source>
</evidence>
<evidence type="ECO:0000256" key="7">
    <source>
        <dbReference type="ARBA" id="ARBA00022898"/>
    </source>
</evidence>
<keyword evidence="8" id="KW-0368">Histidine biosynthesis</keyword>
<dbReference type="PANTHER" id="PTHR43643">
    <property type="entry name" value="HISTIDINOL-PHOSPHATE AMINOTRANSFERASE 2"/>
    <property type="match status" value="1"/>
</dbReference>
<keyword evidence="7" id="KW-0663">Pyridoxal phosphate</keyword>
<comment type="pathway">
    <text evidence="1">Amino-acid biosynthesis; L-histidine biosynthesis; L-histidine from 5-phospho-alpha-D-ribose 1-diphosphate: step 7/9.</text>
</comment>
<proteinExistence type="inferred from homology"/>
<keyword evidence="5" id="KW-0028">Amino-acid biosynthesis</keyword>
<gene>
    <name evidence="11" type="ORF">SAMN02745226_01786</name>
</gene>
<dbReference type="InterPro" id="IPR015424">
    <property type="entry name" value="PyrdxlP-dep_Trfase"/>
</dbReference>
<dbReference type="PANTHER" id="PTHR43643:SF6">
    <property type="entry name" value="HISTIDINOL-PHOSPHATE AMINOTRANSFERASE"/>
    <property type="match status" value="1"/>
</dbReference>
<organism evidence="11 12">
    <name type="scientific">Fervidobacterium gondwanense DSM 13020</name>
    <dbReference type="NCBI Taxonomy" id="1121883"/>
    <lineage>
        <taxon>Bacteria</taxon>
        <taxon>Thermotogati</taxon>
        <taxon>Thermotogota</taxon>
        <taxon>Thermotogae</taxon>
        <taxon>Thermotogales</taxon>
        <taxon>Fervidobacteriaceae</taxon>
        <taxon>Fervidobacterium</taxon>
    </lineage>
</organism>
<reference evidence="12" key="1">
    <citation type="submission" date="2016-12" db="EMBL/GenBank/DDBJ databases">
        <authorList>
            <person name="Varghese N."/>
            <person name="Submissions S."/>
        </authorList>
    </citation>
    <scope>NUCLEOTIDE SEQUENCE [LARGE SCALE GENOMIC DNA]</scope>
    <source>
        <strain evidence="12">DSM 13020</strain>
    </source>
</reference>
<evidence type="ECO:0000256" key="4">
    <source>
        <dbReference type="ARBA" id="ARBA00022576"/>
    </source>
</evidence>
<evidence type="ECO:0000256" key="2">
    <source>
        <dbReference type="ARBA" id="ARBA00007970"/>
    </source>
</evidence>
<name>A0A1M7TAQ5_FERGO</name>
<dbReference type="Pfam" id="PF00155">
    <property type="entry name" value="Aminotran_1_2"/>
    <property type="match status" value="1"/>
</dbReference>
<evidence type="ECO:0000256" key="6">
    <source>
        <dbReference type="ARBA" id="ARBA00022679"/>
    </source>
</evidence>
<evidence type="ECO:0000313" key="12">
    <source>
        <dbReference type="Proteomes" id="UP000184207"/>
    </source>
</evidence>
<protein>
    <recommendedName>
        <fullName evidence="3">histidinol-phosphate transaminase</fullName>
        <ecNumber evidence="3">2.6.1.9</ecNumber>
    </recommendedName>
</protein>
<evidence type="ECO:0000259" key="10">
    <source>
        <dbReference type="Pfam" id="PF00155"/>
    </source>
</evidence>
<dbReference type="NCBIfam" id="NF006225">
    <property type="entry name" value="PRK08354.1"/>
    <property type="match status" value="1"/>
</dbReference>
<dbReference type="InterPro" id="IPR004839">
    <property type="entry name" value="Aminotransferase_I/II_large"/>
</dbReference>
<sequence length="341" mass="40007">MSVFHGGINKETIIDFSVSINPLKPDFLKGIFKLGEEYSSKYTYIEWLEEDFKNVFGEDCEIFAGATEVLQIIGFKSLEDAEVIIPTPNYGEYERVAQFNENKIYKVSIVDFDNRRLDYERILRLSKKIRTKSRKKMYVMLSNPNNPTGIYAELDDLVRELENYGVTCIIDESFIDFVSEELKGKYNLDNFENVIRIRTFTKILGYPGIRIGYAKSKKFSEFLKQYRSPWGVGSLGYLAIQEIIKNYSKFLEFKVLTQRYISQERERFQRYAYFPSSVNYFVIKVGNSFDNTKEFLNFINNNGMHVRTMYDFGMESFVRIGLKNANENAKLIQKLVECRKE</sequence>
<dbReference type="Gene3D" id="3.40.640.10">
    <property type="entry name" value="Type I PLP-dependent aspartate aminotransferase-like (Major domain)"/>
    <property type="match status" value="1"/>
</dbReference>
<dbReference type="EMBL" id="FRDJ01000012">
    <property type="protein sequence ID" value="SHN67809.1"/>
    <property type="molecule type" value="Genomic_DNA"/>
</dbReference>